<reference evidence="2 3" key="1">
    <citation type="submission" date="2022-05" db="EMBL/GenBank/DDBJ databases">
        <authorList>
            <consortium name="Genoscope - CEA"/>
            <person name="William W."/>
        </authorList>
    </citation>
    <scope>NUCLEOTIDE SEQUENCE [LARGE SCALE GENOMIC DNA]</scope>
</reference>
<comment type="caution">
    <text evidence="2">The sequence shown here is derived from an EMBL/GenBank/DDBJ whole genome shotgun (WGS) entry which is preliminary data.</text>
</comment>
<evidence type="ECO:0000313" key="3">
    <source>
        <dbReference type="Proteomes" id="UP001159427"/>
    </source>
</evidence>
<organism evidence="2 3">
    <name type="scientific">Porites evermanni</name>
    <dbReference type="NCBI Taxonomy" id="104178"/>
    <lineage>
        <taxon>Eukaryota</taxon>
        <taxon>Metazoa</taxon>
        <taxon>Cnidaria</taxon>
        <taxon>Anthozoa</taxon>
        <taxon>Hexacorallia</taxon>
        <taxon>Scleractinia</taxon>
        <taxon>Fungiina</taxon>
        <taxon>Poritidae</taxon>
        <taxon>Porites</taxon>
    </lineage>
</organism>
<dbReference type="Proteomes" id="UP001159427">
    <property type="component" value="Unassembled WGS sequence"/>
</dbReference>
<sequence>MSASRKETRFIGGPNLQSYNKRNGGKSANSNAGWYEEQTRCSSLRTVFAQDESILGSLRSPKRNNNSSNNNESFEVRVQSQVGIDGRFLHRKKTTKKVRKTRNRNGANAQKRVTIQFNATVLQMWKYHIPLSPYVRFRFKPTKLVSAKKQLLYVTQKISRDSKQARTTLQRRGEQTLDPFVRNEIRLNEDLKKDA</sequence>
<keyword evidence="3" id="KW-1185">Reference proteome</keyword>
<evidence type="ECO:0000256" key="1">
    <source>
        <dbReference type="SAM" id="MobiDB-lite"/>
    </source>
</evidence>
<proteinExistence type="predicted"/>
<feature type="compositionally biased region" description="Polar residues" evidence="1">
    <location>
        <begin position="15"/>
        <end position="31"/>
    </location>
</feature>
<feature type="region of interest" description="Disordered" evidence="1">
    <location>
        <begin position="1"/>
        <end position="31"/>
    </location>
</feature>
<protein>
    <submittedName>
        <fullName evidence="2">Uncharacterized protein</fullName>
    </submittedName>
</protein>
<evidence type="ECO:0000313" key="2">
    <source>
        <dbReference type="EMBL" id="CAH3015756.1"/>
    </source>
</evidence>
<name>A0ABN8LJH7_9CNID</name>
<accession>A0ABN8LJH7</accession>
<dbReference type="EMBL" id="CALNXI010000028">
    <property type="protein sequence ID" value="CAH3015756.1"/>
    <property type="molecule type" value="Genomic_DNA"/>
</dbReference>
<feature type="region of interest" description="Disordered" evidence="1">
    <location>
        <begin position="55"/>
        <end position="76"/>
    </location>
</feature>
<gene>
    <name evidence="2" type="ORF">PEVE_00020873</name>
</gene>